<proteinExistence type="predicted"/>
<dbReference type="Proteomes" id="UP000694523">
    <property type="component" value="Unplaced"/>
</dbReference>
<keyword evidence="3" id="KW-1133">Transmembrane helix</keyword>
<evidence type="ECO:0000256" key="5">
    <source>
        <dbReference type="SAM" id="Coils"/>
    </source>
</evidence>
<evidence type="ECO:0000256" key="6">
    <source>
        <dbReference type="SAM" id="MobiDB-lite"/>
    </source>
</evidence>
<keyword evidence="8" id="KW-1185">Reference proteome</keyword>
<feature type="compositionally biased region" description="Basic and acidic residues" evidence="6">
    <location>
        <begin position="14"/>
        <end position="33"/>
    </location>
</feature>
<sequence length="199" mass="22032">MRSVQAGVKGLKSRSKEPDAHERHMTSHHSVREEPGRVRLFSARLSAFPPFFLFKSVKSVTAAMSGFDPNPFSADTGENPFDDPSVTQLTSSTITSIDGINTFSETTGSTSPAVLQPSTDPAPKEVAAAAQADLLRRQEQLEKKAAELERREEEINNRIQTGPGLKQNTGLRSRVLPHQPCFHQDFTEEIPPEHQRVCR</sequence>
<evidence type="ECO:0000256" key="3">
    <source>
        <dbReference type="ARBA" id="ARBA00022989"/>
    </source>
</evidence>
<organism evidence="7 8">
    <name type="scientific">Neogobius melanostomus</name>
    <name type="common">round goby</name>
    <dbReference type="NCBI Taxonomy" id="47308"/>
    <lineage>
        <taxon>Eukaryota</taxon>
        <taxon>Metazoa</taxon>
        <taxon>Chordata</taxon>
        <taxon>Craniata</taxon>
        <taxon>Vertebrata</taxon>
        <taxon>Euteleostomi</taxon>
        <taxon>Actinopterygii</taxon>
        <taxon>Neopterygii</taxon>
        <taxon>Teleostei</taxon>
        <taxon>Neoteleostei</taxon>
        <taxon>Acanthomorphata</taxon>
        <taxon>Gobiaria</taxon>
        <taxon>Gobiiformes</taxon>
        <taxon>Gobioidei</taxon>
        <taxon>Gobiidae</taxon>
        <taxon>Benthophilinae</taxon>
        <taxon>Neogobiini</taxon>
        <taxon>Neogobius</taxon>
    </lineage>
</organism>
<evidence type="ECO:0000256" key="1">
    <source>
        <dbReference type="ARBA" id="ARBA00004141"/>
    </source>
</evidence>
<dbReference type="InterPro" id="IPR007273">
    <property type="entry name" value="SCAMP"/>
</dbReference>
<keyword evidence="4" id="KW-0472">Membrane</keyword>
<feature type="region of interest" description="Disordered" evidence="6">
    <location>
        <begin position="1"/>
        <end position="33"/>
    </location>
</feature>
<reference evidence="7" key="1">
    <citation type="submission" date="2025-08" db="UniProtKB">
        <authorList>
            <consortium name="Ensembl"/>
        </authorList>
    </citation>
    <scope>IDENTIFICATION</scope>
</reference>
<comment type="subcellular location">
    <subcellularLocation>
        <location evidence="1">Membrane</location>
        <topology evidence="1">Multi-pass membrane protein</topology>
    </subcellularLocation>
</comment>
<evidence type="ECO:0000256" key="4">
    <source>
        <dbReference type="ARBA" id="ARBA00023136"/>
    </source>
</evidence>
<dbReference type="PANTHER" id="PTHR10687:SF7">
    <property type="entry name" value="SECRETORY CARRIER-ASSOCIATED MEMBRANE PROTEIN 2"/>
    <property type="match status" value="1"/>
</dbReference>
<dbReference type="GO" id="GO:0055038">
    <property type="term" value="C:recycling endosome membrane"/>
    <property type="evidence" value="ECO:0007669"/>
    <property type="project" value="TreeGrafter"/>
</dbReference>
<keyword evidence="5" id="KW-0175">Coiled coil</keyword>
<evidence type="ECO:0000313" key="8">
    <source>
        <dbReference type="Proteomes" id="UP000694523"/>
    </source>
</evidence>
<name>A0A8C6TYJ8_9GOBI</name>
<dbReference type="GO" id="GO:0015031">
    <property type="term" value="P:protein transport"/>
    <property type="evidence" value="ECO:0007669"/>
    <property type="project" value="InterPro"/>
</dbReference>
<accession>A0A8C6TYJ8</accession>
<evidence type="ECO:0000313" key="7">
    <source>
        <dbReference type="Ensembl" id="ENSNMLP00000025172.1"/>
    </source>
</evidence>
<dbReference type="PANTHER" id="PTHR10687">
    <property type="entry name" value="SECRETORY CARRIER-ASSOCIATED MEMBRANE PROTEIN SCAMP"/>
    <property type="match status" value="1"/>
</dbReference>
<feature type="coiled-coil region" evidence="5">
    <location>
        <begin position="131"/>
        <end position="158"/>
    </location>
</feature>
<keyword evidence="2" id="KW-0812">Transmembrane</keyword>
<dbReference type="AlphaFoldDB" id="A0A8C6TYJ8"/>
<dbReference type="GO" id="GO:0032588">
    <property type="term" value="C:trans-Golgi network membrane"/>
    <property type="evidence" value="ECO:0007669"/>
    <property type="project" value="TreeGrafter"/>
</dbReference>
<evidence type="ECO:0008006" key="9">
    <source>
        <dbReference type="Google" id="ProtNLM"/>
    </source>
</evidence>
<protein>
    <recommendedName>
        <fullName evidence="9">Secretory carrier-associated membrane protein</fullName>
    </recommendedName>
</protein>
<evidence type="ECO:0000256" key="2">
    <source>
        <dbReference type="ARBA" id="ARBA00022692"/>
    </source>
</evidence>
<dbReference type="Ensembl" id="ENSNMLT00000028148.1">
    <property type="protein sequence ID" value="ENSNMLP00000025172.1"/>
    <property type="gene ID" value="ENSNMLG00000016108.1"/>
</dbReference>
<reference evidence="7" key="2">
    <citation type="submission" date="2025-09" db="UniProtKB">
        <authorList>
            <consortium name="Ensembl"/>
        </authorList>
    </citation>
    <scope>IDENTIFICATION</scope>
</reference>